<dbReference type="Proteomes" id="UP001501444">
    <property type="component" value="Unassembled WGS sequence"/>
</dbReference>
<name>A0ABP5V6M4_9ACTN</name>
<comment type="caution">
    <text evidence="2">The sequence shown here is derived from an EMBL/GenBank/DDBJ whole genome shotgun (WGS) entry which is preliminary data.</text>
</comment>
<feature type="domain" description="N-acetyltransferase" evidence="1">
    <location>
        <begin position="3"/>
        <end position="159"/>
    </location>
</feature>
<proteinExistence type="predicted"/>
<dbReference type="RefSeq" id="WP_344620759.1">
    <property type="nucleotide sequence ID" value="NZ_BAAARV010000142.1"/>
</dbReference>
<dbReference type="SUPFAM" id="SSF55729">
    <property type="entry name" value="Acyl-CoA N-acyltransferases (Nat)"/>
    <property type="match status" value="1"/>
</dbReference>
<dbReference type="InterPro" id="IPR016181">
    <property type="entry name" value="Acyl_CoA_acyltransferase"/>
</dbReference>
<sequence length="159" mass="17438">MKLDVRRAVADDAEELIRLRIVMLEAMDGAPVPPGEWSRRSAASLRRRLPAGDAGLAAFVVDRPDGDGLAACATGTMEERLGSPANPEGLVGYVFNVATDPRYRRRGYSTACLTALLGWFAEHGVRQIRLRPSEEGLPVYERLGFVLEHGPWMVLRPPA</sequence>
<accession>A0ABP5V6M4</accession>
<reference evidence="3" key="1">
    <citation type="journal article" date="2019" name="Int. J. Syst. Evol. Microbiol.">
        <title>The Global Catalogue of Microorganisms (GCM) 10K type strain sequencing project: providing services to taxonomists for standard genome sequencing and annotation.</title>
        <authorList>
            <consortium name="The Broad Institute Genomics Platform"/>
            <consortium name="The Broad Institute Genome Sequencing Center for Infectious Disease"/>
            <person name="Wu L."/>
            <person name="Ma J."/>
        </authorList>
    </citation>
    <scope>NUCLEOTIDE SEQUENCE [LARGE SCALE GENOMIC DNA]</scope>
    <source>
        <strain evidence="3">JCM 3272</strain>
    </source>
</reference>
<keyword evidence="3" id="KW-1185">Reference proteome</keyword>
<organism evidence="2 3">
    <name type="scientific">Dactylosporangium salmoneum</name>
    <dbReference type="NCBI Taxonomy" id="53361"/>
    <lineage>
        <taxon>Bacteria</taxon>
        <taxon>Bacillati</taxon>
        <taxon>Actinomycetota</taxon>
        <taxon>Actinomycetes</taxon>
        <taxon>Micromonosporales</taxon>
        <taxon>Micromonosporaceae</taxon>
        <taxon>Dactylosporangium</taxon>
    </lineage>
</organism>
<dbReference type="InterPro" id="IPR000182">
    <property type="entry name" value="GNAT_dom"/>
</dbReference>
<gene>
    <name evidence="2" type="ORF">GCM10010170_109710</name>
</gene>
<dbReference type="EMBL" id="BAAARV010000142">
    <property type="protein sequence ID" value="GAA2395171.1"/>
    <property type="molecule type" value="Genomic_DNA"/>
</dbReference>
<evidence type="ECO:0000313" key="2">
    <source>
        <dbReference type="EMBL" id="GAA2395171.1"/>
    </source>
</evidence>
<dbReference type="Gene3D" id="3.40.630.30">
    <property type="match status" value="1"/>
</dbReference>
<dbReference type="CDD" id="cd04301">
    <property type="entry name" value="NAT_SF"/>
    <property type="match status" value="1"/>
</dbReference>
<dbReference type="PROSITE" id="PS51186">
    <property type="entry name" value="GNAT"/>
    <property type="match status" value="1"/>
</dbReference>
<evidence type="ECO:0000259" key="1">
    <source>
        <dbReference type="PROSITE" id="PS51186"/>
    </source>
</evidence>
<protein>
    <submittedName>
        <fullName evidence="2">GNAT family N-acetyltransferase</fullName>
    </submittedName>
</protein>
<evidence type="ECO:0000313" key="3">
    <source>
        <dbReference type="Proteomes" id="UP001501444"/>
    </source>
</evidence>
<dbReference type="Pfam" id="PF00583">
    <property type="entry name" value="Acetyltransf_1"/>
    <property type="match status" value="1"/>
</dbReference>